<feature type="domain" description="HMG box" evidence="4">
    <location>
        <begin position="1"/>
        <end position="60"/>
    </location>
</feature>
<keyword evidence="6" id="KW-1185">Reference proteome</keyword>
<dbReference type="SUPFAM" id="SSF47095">
    <property type="entry name" value="HMG-box"/>
    <property type="match status" value="1"/>
</dbReference>
<name>A0AAD5Y813_9FUNG</name>
<dbReference type="AlphaFoldDB" id="A0AAD5Y813"/>
<evidence type="ECO:0000256" key="2">
    <source>
        <dbReference type="PROSITE-ProRule" id="PRU00267"/>
    </source>
</evidence>
<evidence type="ECO:0000256" key="1">
    <source>
        <dbReference type="ARBA" id="ARBA00023125"/>
    </source>
</evidence>
<dbReference type="InterPro" id="IPR050342">
    <property type="entry name" value="HMGB"/>
</dbReference>
<dbReference type="SMART" id="SM00398">
    <property type="entry name" value="HMG"/>
    <property type="match status" value="1"/>
</dbReference>
<sequence>MRPLNEFLIFNREQRKNFSGDGSKKMSEIWKSMTQEEKMPYVLKAKEERLRYKKDMEAYTQQRERERNSLYSSSATFGYPVIAPQPQNPPDTRHLYLDSPVNNPVPQKHIRQSVGSLVPRKEKPIKDKSGFTWVHKTKYDFEESSGQSNTNSEDSNINVSLSRGSLISDTQNLNITDSVNTLGASLPDVGTQSLYLDADQIREMLSHTHVHTVGQNLNRTLSQPRFPAYQRRIPPPSLSNLNPGSIELMPVRYVKEAAGIPQSAGSLDYVKPFDKRRSSAMESNATMASPMSHDFSSLATFGNANPNYTLEESPSPNQDTTESRE</sequence>
<comment type="caution">
    <text evidence="5">The sequence shown here is derived from an EMBL/GenBank/DDBJ whole genome shotgun (WGS) entry which is preliminary data.</text>
</comment>
<evidence type="ECO:0000259" key="4">
    <source>
        <dbReference type="PROSITE" id="PS50118"/>
    </source>
</evidence>
<evidence type="ECO:0000313" key="5">
    <source>
        <dbReference type="EMBL" id="KAJ3256920.1"/>
    </source>
</evidence>
<dbReference type="InterPro" id="IPR036910">
    <property type="entry name" value="HMG_box_dom_sf"/>
</dbReference>
<proteinExistence type="predicted"/>
<dbReference type="GO" id="GO:0005634">
    <property type="term" value="C:nucleus"/>
    <property type="evidence" value="ECO:0007669"/>
    <property type="project" value="UniProtKB-UniRule"/>
</dbReference>
<dbReference type="EMBL" id="JADGKB010000044">
    <property type="protein sequence ID" value="KAJ3256920.1"/>
    <property type="molecule type" value="Genomic_DNA"/>
</dbReference>
<protein>
    <recommendedName>
        <fullName evidence="4">HMG box domain-containing protein</fullName>
    </recommendedName>
</protein>
<reference evidence="5" key="1">
    <citation type="submission" date="2020-05" db="EMBL/GenBank/DDBJ databases">
        <title>Phylogenomic resolution of chytrid fungi.</title>
        <authorList>
            <person name="Stajich J.E."/>
            <person name="Amses K."/>
            <person name="Simmons R."/>
            <person name="Seto K."/>
            <person name="Myers J."/>
            <person name="Bonds A."/>
            <person name="Quandt C.A."/>
            <person name="Barry K."/>
            <person name="Liu P."/>
            <person name="Grigoriev I."/>
            <person name="Longcore J.E."/>
            <person name="James T.Y."/>
        </authorList>
    </citation>
    <scope>NUCLEOTIDE SEQUENCE</scope>
    <source>
        <strain evidence="5">PLAUS21</strain>
    </source>
</reference>
<dbReference type="PROSITE" id="PS50118">
    <property type="entry name" value="HMG_BOX_2"/>
    <property type="match status" value="1"/>
</dbReference>
<dbReference type="CDD" id="cd00084">
    <property type="entry name" value="HMG-box_SF"/>
    <property type="match status" value="1"/>
</dbReference>
<gene>
    <name evidence="5" type="ORF">HK103_005038</name>
</gene>
<evidence type="ECO:0000313" key="6">
    <source>
        <dbReference type="Proteomes" id="UP001210925"/>
    </source>
</evidence>
<dbReference type="Pfam" id="PF00505">
    <property type="entry name" value="HMG_box"/>
    <property type="match status" value="1"/>
</dbReference>
<dbReference type="Gene3D" id="1.10.30.10">
    <property type="entry name" value="High mobility group box domain"/>
    <property type="match status" value="1"/>
</dbReference>
<evidence type="ECO:0000256" key="3">
    <source>
        <dbReference type="SAM" id="MobiDB-lite"/>
    </source>
</evidence>
<keyword evidence="2" id="KW-0539">Nucleus</keyword>
<feature type="region of interest" description="Disordered" evidence="3">
    <location>
        <begin position="281"/>
        <end position="325"/>
    </location>
</feature>
<feature type="DNA-binding region" description="HMG box" evidence="2">
    <location>
        <begin position="1"/>
        <end position="60"/>
    </location>
</feature>
<keyword evidence="1 2" id="KW-0238">DNA-binding</keyword>
<accession>A0AAD5Y813</accession>
<dbReference type="PANTHER" id="PTHR48112">
    <property type="entry name" value="HIGH MOBILITY GROUP PROTEIN DSP1"/>
    <property type="match status" value="1"/>
</dbReference>
<dbReference type="GO" id="GO:0003677">
    <property type="term" value="F:DNA binding"/>
    <property type="evidence" value="ECO:0007669"/>
    <property type="project" value="UniProtKB-UniRule"/>
</dbReference>
<organism evidence="5 6">
    <name type="scientific">Boothiomyces macroporosus</name>
    <dbReference type="NCBI Taxonomy" id="261099"/>
    <lineage>
        <taxon>Eukaryota</taxon>
        <taxon>Fungi</taxon>
        <taxon>Fungi incertae sedis</taxon>
        <taxon>Chytridiomycota</taxon>
        <taxon>Chytridiomycota incertae sedis</taxon>
        <taxon>Chytridiomycetes</taxon>
        <taxon>Rhizophydiales</taxon>
        <taxon>Terramycetaceae</taxon>
        <taxon>Boothiomyces</taxon>
    </lineage>
</organism>
<dbReference type="InterPro" id="IPR009071">
    <property type="entry name" value="HMG_box_dom"/>
</dbReference>
<dbReference type="Proteomes" id="UP001210925">
    <property type="component" value="Unassembled WGS sequence"/>
</dbReference>